<dbReference type="SMART" id="SM00487">
    <property type="entry name" value="DEXDc"/>
    <property type="match status" value="1"/>
</dbReference>
<dbReference type="Gene3D" id="3.40.50.300">
    <property type="entry name" value="P-loop containing nucleotide triphosphate hydrolases"/>
    <property type="match status" value="2"/>
</dbReference>
<dbReference type="Proteomes" id="UP000034320">
    <property type="component" value="Unassembled WGS sequence"/>
</dbReference>
<dbReference type="AlphaFoldDB" id="A0A0G0ZGC2"/>
<evidence type="ECO:0000256" key="1">
    <source>
        <dbReference type="ARBA" id="ARBA00022741"/>
    </source>
</evidence>
<dbReference type="InterPro" id="IPR027417">
    <property type="entry name" value="P-loop_NTPase"/>
</dbReference>
<feature type="compositionally biased region" description="Polar residues" evidence="8">
    <location>
        <begin position="22"/>
        <end position="35"/>
    </location>
</feature>
<dbReference type="SUPFAM" id="SSF52540">
    <property type="entry name" value="P-loop containing nucleoside triphosphate hydrolases"/>
    <property type="match status" value="1"/>
</dbReference>
<evidence type="ECO:0000256" key="2">
    <source>
        <dbReference type="ARBA" id="ARBA00022801"/>
    </source>
</evidence>
<feature type="region of interest" description="Disordered" evidence="8">
    <location>
        <begin position="13"/>
        <end position="35"/>
    </location>
</feature>
<dbReference type="CDD" id="cd18787">
    <property type="entry name" value="SF2_C_DEAD"/>
    <property type="match status" value="1"/>
</dbReference>
<keyword evidence="7" id="KW-0175">Coiled coil</keyword>
<dbReference type="SMART" id="SM00490">
    <property type="entry name" value="HELICc"/>
    <property type="match status" value="1"/>
</dbReference>
<evidence type="ECO:0000259" key="11">
    <source>
        <dbReference type="PROSITE" id="PS51195"/>
    </source>
</evidence>
<dbReference type="PROSITE" id="PS51194">
    <property type="entry name" value="HELICASE_CTER"/>
    <property type="match status" value="1"/>
</dbReference>
<dbReference type="Pfam" id="PF00271">
    <property type="entry name" value="Helicase_C"/>
    <property type="match status" value="1"/>
</dbReference>
<keyword evidence="1" id="KW-0547">Nucleotide-binding</keyword>
<dbReference type="PANTHER" id="PTHR47959">
    <property type="entry name" value="ATP-DEPENDENT RNA HELICASE RHLE-RELATED"/>
    <property type="match status" value="1"/>
</dbReference>
<evidence type="ECO:0000256" key="5">
    <source>
        <dbReference type="ARBA" id="ARBA00038437"/>
    </source>
</evidence>
<dbReference type="InterPro" id="IPR011545">
    <property type="entry name" value="DEAD/DEAH_box_helicase_dom"/>
</dbReference>
<dbReference type="CDD" id="cd00268">
    <property type="entry name" value="DEADc"/>
    <property type="match status" value="1"/>
</dbReference>
<dbReference type="Pfam" id="PF00270">
    <property type="entry name" value="DEAD"/>
    <property type="match status" value="1"/>
</dbReference>
<dbReference type="InterPro" id="IPR044742">
    <property type="entry name" value="DEAD/DEAH_RhlB"/>
</dbReference>
<feature type="coiled-coil region" evidence="7">
    <location>
        <begin position="268"/>
        <end position="295"/>
    </location>
</feature>
<dbReference type="GO" id="GO:0005524">
    <property type="term" value="F:ATP binding"/>
    <property type="evidence" value="ECO:0007669"/>
    <property type="project" value="UniProtKB-KW"/>
</dbReference>
<dbReference type="PANTHER" id="PTHR47959:SF13">
    <property type="entry name" value="ATP-DEPENDENT RNA HELICASE RHLE"/>
    <property type="match status" value="1"/>
</dbReference>
<name>A0A0G0ZGC2_9BACT</name>
<accession>A0A0G0ZGC2</accession>
<keyword evidence="3 12" id="KW-0347">Helicase</keyword>
<dbReference type="EMBL" id="LCDD01000003">
    <property type="protein sequence ID" value="KKS47724.1"/>
    <property type="molecule type" value="Genomic_DNA"/>
</dbReference>
<evidence type="ECO:0000256" key="3">
    <source>
        <dbReference type="ARBA" id="ARBA00022806"/>
    </source>
</evidence>
<feature type="domain" description="Helicase C-terminal" evidence="10">
    <location>
        <begin position="277"/>
        <end position="399"/>
    </location>
</feature>
<evidence type="ECO:0000313" key="12">
    <source>
        <dbReference type="EMBL" id="KKS47724.1"/>
    </source>
</evidence>
<dbReference type="GO" id="GO:0005829">
    <property type="term" value="C:cytosol"/>
    <property type="evidence" value="ECO:0007669"/>
    <property type="project" value="TreeGrafter"/>
</dbReference>
<dbReference type="GO" id="GO:0003676">
    <property type="term" value="F:nucleic acid binding"/>
    <property type="evidence" value="ECO:0007669"/>
    <property type="project" value="InterPro"/>
</dbReference>
<dbReference type="InterPro" id="IPR014014">
    <property type="entry name" value="RNA_helicase_DEAD_Q_motif"/>
</dbReference>
<evidence type="ECO:0000256" key="8">
    <source>
        <dbReference type="SAM" id="MobiDB-lite"/>
    </source>
</evidence>
<comment type="similarity">
    <text evidence="5">Belongs to the DEAD box helicase family.</text>
</comment>
<evidence type="ECO:0000256" key="7">
    <source>
        <dbReference type="SAM" id="Coils"/>
    </source>
</evidence>
<reference evidence="12 13" key="1">
    <citation type="journal article" date="2015" name="Nature">
        <title>rRNA introns, odd ribosomes, and small enigmatic genomes across a large radiation of phyla.</title>
        <authorList>
            <person name="Brown C.T."/>
            <person name="Hug L.A."/>
            <person name="Thomas B.C."/>
            <person name="Sharon I."/>
            <person name="Castelle C.J."/>
            <person name="Singh A."/>
            <person name="Wilkins M.J."/>
            <person name="Williams K.H."/>
            <person name="Banfield J.F."/>
        </authorList>
    </citation>
    <scope>NUCLEOTIDE SEQUENCE [LARGE SCALE GENOMIC DNA]</scope>
</reference>
<sequence>MFNRPFSRGKFRKYQKFHSNRRLSNGHNQRSKKTVNPSLYISKADIAPAEEMAAVKNKFTDFRIDQRLKQNIFNRGYSIPTPIQDQAIPHILSGRDVIGIANTGTGKTAAFLVPLLNKMIQRNNEKALVVVPTRELAVQINSELKFFSKSLNIFSVLVIGGASINRQLSELRRNPHFIISTPGRLKDLVNRQFIDLGSFQNIVLDEVDRMVDIGFINEIKFIISRLPKVRQSLFFSATVPIEVSNIIHSFLRNPVTVSVKVTETVRSIDQDIIRFKNKEDKIEKLQELLRREEYKKVLVFGRTKWGVERLSRHLSENGFSVASIHGNKTQNQRLKALNLFRLNQLQVLVATDVVARGMDIEDVSHVVNYDEPESYTDYVHRIGRTGRANKSGKALTFVG</sequence>
<evidence type="ECO:0000259" key="9">
    <source>
        <dbReference type="PROSITE" id="PS51192"/>
    </source>
</evidence>
<dbReference type="InterPro" id="IPR050079">
    <property type="entry name" value="DEAD_box_RNA_helicase"/>
</dbReference>
<evidence type="ECO:0000259" key="10">
    <source>
        <dbReference type="PROSITE" id="PS51194"/>
    </source>
</evidence>
<gene>
    <name evidence="12" type="ORF">UV09_C0003G0069</name>
</gene>
<evidence type="ECO:0000256" key="4">
    <source>
        <dbReference type="ARBA" id="ARBA00022840"/>
    </source>
</evidence>
<dbReference type="GO" id="GO:0016787">
    <property type="term" value="F:hydrolase activity"/>
    <property type="evidence" value="ECO:0007669"/>
    <property type="project" value="UniProtKB-KW"/>
</dbReference>
<dbReference type="GO" id="GO:0003724">
    <property type="term" value="F:RNA helicase activity"/>
    <property type="evidence" value="ECO:0007669"/>
    <property type="project" value="InterPro"/>
</dbReference>
<dbReference type="InterPro" id="IPR014001">
    <property type="entry name" value="Helicase_ATP-bd"/>
</dbReference>
<feature type="domain" description="Helicase ATP-binding" evidence="9">
    <location>
        <begin position="88"/>
        <end position="257"/>
    </location>
</feature>
<feature type="short sequence motif" description="Q motif" evidence="6">
    <location>
        <begin position="57"/>
        <end position="85"/>
    </location>
</feature>
<keyword evidence="2" id="KW-0378">Hydrolase</keyword>
<dbReference type="InterPro" id="IPR001650">
    <property type="entry name" value="Helicase_C-like"/>
</dbReference>
<evidence type="ECO:0000256" key="6">
    <source>
        <dbReference type="PROSITE-ProRule" id="PRU00552"/>
    </source>
</evidence>
<dbReference type="PROSITE" id="PS51195">
    <property type="entry name" value="Q_MOTIF"/>
    <property type="match status" value="1"/>
</dbReference>
<protein>
    <submittedName>
        <fullName evidence="12">DEAD/DEAH RNA helicase</fullName>
    </submittedName>
</protein>
<keyword evidence="4" id="KW-0067">ATP-binding</keyword>
<proteinExistence type="inferred from homology"/>
<comment type="caution">
    <text evidence="12">The sequence shown here is derived from an EMBL/GenBank/DDBJ whole genome shotgun (WGS) entry which is preliminary data.</text>
</comment>
<feature type="domain" description="DEAD-box RNA helicase Q" evidence="11">
    <location>
        <begin position="57"/>
        <end position="85"/>
    </location>
</feature>
<organism evidence="12 13">
    <name type="scientific">Candidatus Gottesmanbacteria bacterium GW2011_GWA2_42_18</name>
    <dbReference type="NCBI Taxonomy" id="1618442"/>
    <lineage>
        <taxon>Bacteria</taxon>
        <taxon>Candidatus Gottesmaniibacteriota</taxon>
    </lineage>
</organism>
<dbReference type="PROSITE" id="PS51192">
    <property type="entry name" value="HELICASE_ATP_BIND_1"/>
    <property type="match status" value="1"/>
</dbReference>
<evidence type="ECO:0000313" key="13">
    <source>
        <dbReference type="Proteomes" id="UP000034320"/>
    </source>
</evidence>